<accession>A0ABP9TF15</accession>
<dbReference type="Proteomes" id="UP001499878">
    <property type="component" value="Unassembled WGS sequence"/>
</dbReference>
<evidence type="ECO:0000313" key="5">
    <source>
        <dbReference type="Proteomes" id="UP001499878"/>
    </source>
</evidence>
<comment type="caution">
    <text evidence="4">The sequence shown here is derived from an EMBL/GenBank/DDBJ whole genome shotgun (WGS) entry which is preliminary data.</text>
</comment>
<protein>
    <recommendedName>
        <fullName evidence="3">NACHT domain-containing protein</fullName>
    </recommendedName>
</protein>
<keyword evidence="2" id="KW-1133">Transmembrane helix</keyword>
<dbReference type="InterPro" id="IPR007111">
    <property type="entry name" value="NACHT_NTPase"/>
</dbReference>
<evidence type="ECO:0000313" key="4">
    <source>
        <dbReference type="EMBL" id="GAA5216596.1"/>
    </source>
</evidence>
<proteinExistence type="predicted"/>
<feature type="transmembrane region" description="Helical" evidence="2">
    <location>
        <begin position="565"/>
        <end position="587"/>
    </location>
</feature>
<dbReference type="Pfam" id="PF05729">
    <property type="entry name" value="NACHT"/>
    <property type="match status" value="1"/>
</dbReference>
<gene>
    <name evidence="4" type="ORF">GCM10023323_70270</name>
</gene>
<evidence type="ECO:0000259" key="3">
    <source>
        <dbReference type="Pfam" id="PF05729"/>
    </source>
</evidence>
<feature type="compositionally biased region" description="Basic and acidic residues" evidence="1">
    <location>
        <begin position="1"/>
        <end position="10"/>
    </location>
</feature>
<evidence type="ECO:0000256" key="2">
    <source>
        <dbReference type="SAM" id="Phobius"/>
    </source>
</evidence>
<feature type="domain" description="NACHT" evidence="3">
    <location>
        <begin position="134"/>
        <end position="284"/>
    </location>
</feature>
<feature type="transmembrane region" description="Helical" evidence="2">
    <location>
        <begin position="426"/>
        <end position="451"/>
    </location>
</feature>
<organism evidence="4 5">
    <name type="scientific">Streptomyces thinghirensis</name>
    <dbReference type="NCBI Taxonomy" id="551547"/>
    <lineage>
        <taxon>Bacteria</taxon>
        <taxon>Bacillati</taxon>
        <taxon>Actinomycetota</taxon>
        <taxon>Actinomycetes</taxon>
        <taxon>Kitasatosporales</taxon>
        <taxon>Streptomycetaceae</taxon>
        <taxon>Streptomyces</taxon>
    </lineage>
</organism>
<keyword evidence="2" id="KW-0812">Transmembrane</keyword>
<dbReference type="RefSeq" id="WP_345637545.1">
    <property type="nucleotide sequence ID" value="NZ_BAABJR010000026.1"/>
</dbReference>
<sequence length="705" mass="74628">MTEPRSEKAGDTASHTGSAKAEGSGLANSGIINITKQYHYASAPAPPPWETRLREAARVLAELAQKQGQDQEIRRGLGSPPPIQVRFTAAPEDLVAQRANIRGVELGATAHEPLELHGRLDDIEDAYRSAGGRLVILGEGGSGKSVVAQRLALMLLASRTTDDDPVPIVFRLHNWDPGIPLEEWLAAFLADNYNGLDATDSSGIPLAEALITKKCILPVLDGFDEIAAGLHKSALQQLNETQMPLVLTSTTKAYARTVRGDRTLARAAVVVLEPVAPDDLMLYVPRTAQTDPAAAHWTSVLASAAEDGGGLEHTPVGRALSTPLMVGLARSVYSDGPRDPAALLDGGRFPSPSAVEDHLLEQFVPAVYERRSRWPVQDAQRWLGHLARRSDRSGIAWWKLADAVPRGQRSVAFALPSLLLGATTGYLTFGSVTGTAGVAGVLLLLGAVTGWLRSPAPARMTLRASGRVRHVLTQVAIGPIGGATVGLIGHPMVRQWGWLALTVAGGAAGALGGALTGWGRRMDPEAENRSVVREAVKGLLGGTAGGFAVGCIGMLAGLSAPTGSYPVWLALGVCIGLAFAVQSAVLVPTRLDTVVTPRSLLRSNRQYALFQMIVGGASYGLVAEMLMSPVAGLVCGAAVGVAVGIGGFAWGRWLVIVRFWLPLRGQLPWRIWAFLNDAHERGVLRHAGAAYEFRHGRIQETLAAE</sequence>
<dbReference type="InterPro" id="IPR027417">
    <property type="entry name" value="P-loop_NTPase"/>
</dbReference>
<feature type="transmembrane region" description="Helical" evidence="2">
    <location>
        <begin position="496"/>
        <end position="518"/>
    </location>
</feature>
<keyword evidence="5" id="KW-1185">Reference proteome</keyword>
<feature type="transmembrane region" description="Helical" evidence="2">
    <location>
        <begin position="608"/>
        <end position="631"/>
    </location>
</feature>
<dbReference type="SUPFAM" id="SSF52540">
    <property type="entry name" value="P-loop containing nucleoside triphosphate hydrolases"/>
    <property type="match status" value="1"/>
</dbReference>
<feature type="region of interest" description="Disordered" evidence="1">
    <location>
        <begin position="1"/>
        <end position="25"/>
    </location>
</feature>
<reference evidence="5" key="1">
    <citation type="journal article" date="2019" name="Int. J. Syst. Evol. Microbiol.">
        <title>The Global Catalogue of Microorganisms (GCM) 10K type strain sequencing project: providing services to taxonomists for standard genome sequencing and annotation.</title>
        <authorList>
            <consortium name="The Broad Institute Genomics Platform"/>
            <consortium name="The Broad Institute Genome Sequencing Center for Infectious Disease"/>
            <person name="Wu L."/>
            <person name="Ma J."/>
        </authorList>
    </citation>
    <scope>NUCLEOTIDE SEQUENCE [LARGE SCALE GENOMIC DNA]</scope>
    <source>
        <strain evidence="5">JCM 18306</strain>
    </source>
</reference>
<feature type="transmembrane region" description="Helical" evidence="2">
    <location>
        <begin position="471"/>
        <end position="490"/>
    </location>
</feature>
<dbReference type="Gene3D" id="3.40.50.300">
    <property type="entry name" value="P-loop containing nucleotide triphosphate hydrolases"/>
    <property type="match status" value="1"/>
</dbReference>
<keyword evidence="2" id="KW-0472">Membrane</keyword>
<feature type="transmembrane region" description="Helical" evidence="2">
    <location>
        <begin position="539"/>
        <end position="559"/>
    </location>
</feature>
<feature type="transmembrane region" description="Helical" evidence="2">
    <location>
        <begin position="637"/>
        <end position="661"/>
    </location>
</feature>
<name>A0ABP9TF15_9ACTN</name>
<dbReference type="EMBL" id="BAABJR010000026">
    <property type="protein sequence ID" value="GAA5216596.1"/>
    <property type="molecule type" value="Genomic_DNA"/>
</dbReference>
<evidence type="ECO:0000256" key="1">
    <source>
        <dbReference type="SAM" id="MobiDB-lite"/>
    </source>
</evidence>